<proteinExistence type="predicted"/>
<organism evidence="1 2">
    <name type="scientific">Gigaspora margarita</name>
    <dbReference type="NCBI Taxonomy" id="4874"/>
    <lineage>
        <taxon>Eukaryota</taxon>
        <taxon>Fungi</taxon>
        <taxon>Fungi incertae sedis</taxon>
        <taxon>Mucoromycota</taxon>
        <taxon>Glomeromycotina</taxon>
        <taxon>Glomeromycetes</taxon>
        <taxon>Diversisporales</taxon>
        <taxon>Gigasporaceae</taxon>
        <taxon>Gigaspora</taxon>
    </lineage>
</organism>
<accession>A0ABN7UGS7</accession>
<feature type="non-terminal residue" evidence="1">
    <location>
        <position position="1"/>
    </location>
</feature>
<dbReference type="Proteomes" id="UP000789901">
    <property type="component" value="Unassembled WGS sequence"/>
</dbReference>
<sequence length="141" mass="16563">CAQKRQDHCPIARSQQPKVITTIRVLLQRYDYFNYKYSSKQSLFKEEETFLKGLIHKQNNNIQINNKKVLLETLECRTTDYRTEKIQNKLIQELLGREITKKSILNLQQTSNAIPIEEMKDIQETSNQARIEFTSSSLLAN</sequence>
<evidence type="ECO:0000313" key="2">
    <source>
        <dbReference type="Proteomes" id="UP000789901"/>
    </source>
</evidence>
<evidence type="ECO:0000313" key="1">
    <source>
        <dbReference type="EMBL" id="CAG8593049.1"/>
    </source>
</evidence>
<reference evidence="1 2" key="1">
    <citation type="submission" date="2021-06" db="EMBL/GenBank/DDBJ databases">
        <authorList>
            <person name="Kallberg Y."/>
            <person name="Tangrot J."/>
            <person name="Rosling A."/>
        </authorList>
    </citation>
    <scope>NUCLEOTIDE SEQUENCE [LARGE SCALE GENOMIC DNA]</scope>
    <source>
        <strain evidence="1 2">120-4 pot B 10/14</strain>
    </source>
</reference>
<protein>
    <submittedName>
        <fullName evidence="1">3659_t:CDS:1</fullName>
    </submittedName>
</protein>
<gene>
    <name evidence="1" type="ORF">GMARGA_LOCUS6502</name>
</gene>
<name>A0ABN7UGS7_GIGMA</name>
<comment type="caution">
    <text evidence="1">The sequence shown here is derived from an EMBL/GenBank/DDBJ whole genome shotgun (WGS) entry which is preliminary data.</text>
</comment>
<keyword evidence="2" id="KW-1185">Reference proteome</keyword>
<dbReference type="EMBL" id="CAJVQB010002959">
    <property type="protein sequence ID" value="CAG8593049.1"/>
    <property type="molecule type" value="Genomic_DNA"/>
</dbReference>